<dbReference type="Pfam" id="PF01709">
    <property type="entry name" value="Transcrip_reg"/>
    <property type="match status" value="1"/>
</dbReference>
<dbReference type="PANTHER" id="PTHR12532">
    <property type="entry name" value="TRANSLATIONAL ACTIVATOR OF CYTOCHROME C OXIDASE 1"/>
    <property type="match status" value="1"/>
</dbReference>
<evidence type="ECO:0000259" key="7">
    <source>
        <dbReference type="Pfam" id="PF01709"/>
    </source>
</evidence>
<evidence type="ECO:0000256" key="5">
    <source>
        <dbReference type="ARBA" id="ARBA00023163"/>
    </source>
</evidence>
<comment type="subcellular location">
    <subcellularLocation>
        <location evidence="6">Cytoplasm</location>
    </subcellularLocation>
</comment>
<dbReference type="EMBL" id="QAYL01000018">
    <property type="protein sequence ID" value="RFD25192.1"/>
    <property type="molecule type" value="Genomic_DNA"/>
</dbReference>
<dbReference type="FunFam" id="1.10.10.200:FF:000002">
    <property type="entry name" value="Probable transcriptional regulatory protein CLM62_37755"/>
    <property type="match status" value="1"/>
</dbReference>
<dbReference type="InterPro" id="IPR049083">
    <property type="entry name" value="TACO1_YebC_N"/>
</dbReference>
<dbReference type="GO" id="GO:0006355">
    <property type="term" value="P:regulation of DNA-templated transcription"/>
    <property type="evidence" value="ECO:0007669"/>
    <property type="project" value="UniProtKB-UniRule"/>
</dbReference>
<evidence type="ECO:0000256" key="1">
    <source>
        <dbReference type="ARBA" id="ARBA00008724"/>
    </source>
</evidence>
<name>A0A3E1HFF6_9MYCO</name>
<dbReference type="InterPro" id="IPR017856">
    <property type="entry name" value="Integrase-like_N"/>
</dbReference>
<feature type="domain" description="TACO1/YebC-like N-terminal" evidence="8">
    <location>
        <begin position="5"/>
        <end position="76"/>
    </location>
</feature>
<dbReference type="RefSeq" id="WP_116540549.1">
    <property type="nucleotide sequence ID" value="NZ_QAYL01000018.1"/>
</dbReference>
<dbReference type="NCBIfam" id="TIGR01033">
    <property type="entry name" value="YebC/PmpR family DNA-binding transcriptional regulator"/>
    <property type="match status" value="1"/>
</dbReference>
<evidence type="ECO:0000313" key="9">
    <source>
        <dbReference type="EMBL" id="RFD25192.1"/>
    </source>
</evidence>
<gene>
    <name evidence="9" type="ORF">MUBE_11060</name>
</gene>
<keyword evidence="3 6" id="KW-0805">Transcription regulation</keyword>
<dbReference type="FunFam" id="3.30.70.980:FF:000006">
    <property type="entry name" value="Probable transcriptional regulatory protein J113_18170"/>
    <property type="match status" value="1"/>
</dbReference>
<dbReference type="AlphaFoldDB" id="A0A3E1HFF6"/>
<proteinExistence type="inferred from homology"/>
<dbReference type="Gene3D" id="1.10.10.200">
    <property type="match status" value="1"/>
</dbReference>
<dbReference type="Pfam" id="PF20772">
    <property type="entry name" value="TACO1_YebC_N"/>
    <property type="match status" value="1"/>
</dbReference>
<keyword evidence="5 6" id="KW-0804">Transcription</keyword>
<keyword evidence="2 6" id="KW-0963">Cytoplasm</keyword>
<dbReference type="SUPFAM" id="SSF75625">
    <property type="entry name" value="YebC-like"/>
    <property type="match status" value="1"/>
</dbReference>
<dbReference type="InterPro" id="IPR026564">
    <property type="entry name" value="Transcrip_reg_TACO1-like_dom3"/>
</dbReference>
<evidence type="ECO:0000256" key="4">
    <source>
        <dbReference type="ARBA" id="ARBA00023125"/>
    </source>
</evidence>
<dbReference type="InterPro" id="IPR048300">
    <property type="entry name" value="TACO1_YebC-like_2nd/3rd_dom"/>
</dbReference>
<dbReference type="HAMAP" id="MF_00693">
    <property type="entry name" value="Transcrip_reg_TACO1"/>
    <property type="match status" value="1"/>
</dbReference>
<protein>
    <recommendedName>
        <fullName evidence="6">Probable transcriptional regulatory protein MUBE_11060</fullName>
    </recommendedName>
</protein>
<dbReference type="InterPro" id="IPR002876">
    <property type="entry name" value="Transcrip_reg_TACO1-like"/>
</dbReference>
<dbReference type="Proteomes" id="UP000258522">
    <property type="component" value="Unassembled WGS sequence"/>
</dbReference>
<evidence type="ECO:0000256" key="3">
    <source>
        <dbReference type="ARBA" id="ARBA00023015"/>
    </source>
</evidence>
<dbReference type="GO" id="GO:0005829">
    <property type="term" value="C:cytosol"/>
    <property type="evidence" value="ECO:0007669"/>
    <property type="project" value="TreeGrafter"/>
</dbReference>
<dbReference type="GO" id="GO:0003677">
    <property type="term" value="F:DNA binding"/>
    <property type="evidence" value="ECO:0007669"/>
    <property type="project" value="UniProtKB-UniRule"/>
</dbReference>
<evidence type="ECO:0000313" key="10">
    <source>
        <dbReference type="Proteomes" id="UP000258522"/>
    </source>
</evidence>
<dbReference type="Gene3D" id="3.30.70.980">
    <property type="match status" value="2"/>
</dbReference>
<sequence length="262" mass="28246">MSGHSKWATTKHKKAVIDARRGKMFARLIKNIEVAARVGGGDSAGNPTLYDAIQKAKKSSVPNENIERARKRGAGEEAGGADWQTVIYEGYAPYGVAVLIECLTDNRNRAASEVRVAMTRNGGTMADPGSVTYLFSRKGVITLEKNGLTEDDVLTAVLDAGAEEVNDLGDSFEVIAEPGDLVVVRTALQDAGIDYESAEASFQPSVSVPVDLNGARKVFKLVDALEDSDDVQNVWTNVDVSDRVLAALDDELSHGRTHWVRI</sequence>
<dbReference type="NCBIfam" id="NF001030">
    <property type="entry name" value="PRK00110.1"/>
    <property type="match status" value="1"/>
</dbReference>
<evidence type="ECO:0000256" key="6">
    <source>
        <dbReference type="HAMAP-Rule" id="MF_00693"/>
    </source>
</evidence>
<comment type="similarity">
    <text evidence="1 6">Belongs to the TACO1 family.</text>
</comment>
<evidence type="ECO:0000256" key="2">
    <source>
        <dbReference type="ARBA" id="ARBA00022490"/>
    </source>
</evidence>
<dbReference type="OrthoDB" id="9781053at2"/>
<comment type="caution">
    <text evidence="9">The sequence shown here is derived from an EMBL/GenBank/DDBJ whole genome shotgun (WGS) entry which is preliminary data.</text>
</comment>
<dbReference type="NCBIfam" id="NF009044">
    <property type="entry name" value="PRK12378.1"/>
    <property type="match status" value="1"/>
</dbReference>
<evidence type="ECO:0000259" key="8">
    <source>
        <dbReference type="Pfam" id="PF20772"/>
    </source>
</evidence>
<accession>A0A3E1HFF6</accession>
<reference evidence="9 10" key="1">
    <citation type="submission" date="2018-07" db="EMBL/GenBank/DDBJ databases">
        <title>Whole genome sequence of Mycobacterium uberis.</title>
        <authorList>
            <person name="Benjak A."/>
        </authorList>
    </citation>
    <scope>NUCLEOTIDE SEQUENCE [LARGE SCALE GENOMIC DNA]</scope>
    <source>
        <strain evidence="9 10">Jura</strain>
    </source>
</reference>
<keyword evidence="4 6" id="KW-0238">DNA-binding</keyword>
<keyword evidence="10" id="KW-1185">Reference proteome</keyword>
<dbReference type="InterPro" id="IPR029072">
    <property type="entry name" value="YebC-like"/>
</dbReference>
<feature type="domain" description="TACO1/YebC-like second and third" evidence="7">
    <location>
        <begin position="84"/>
        <end position="238"/>
    </location>
</feature>
<organism evidence="9 10">
    <name type="scientific">Mycobacterium uberis</name>
    <dbReference type="NCBI Taxonomy" id="2162698"/>
    <lineage>
        <taxon>Bacteria</taxon>
        <taxon>Bacillati</taxon>
        <taxon>Actinomycetota</taxon>
        <taxon>Actinomycetes</taxon>
        <taxon>Mycobacteriales</taxon>
        <taxon>Mycobacteriaceae</taxon>
        <taxon>Mycobacterium</taxon>
    </lineage>
</organism>
<dbReference type="PANTHER" id="PTHR12532:SF6">
    <property type="entry name" value="TRANSCRIPTIONAL REGULATORY PROTEIN YEBC-RELATED"/>
    <property type="match status" value="1"/>
</dbReference>